<name>A0A7Y9Z9G9_9MICO</name>
<proteinExistence type="predicted"/>
<dbReference type="AlphaFoldDB" id="A0A7Y9Z9G9"/>
<dbReference type="OrthoDB" id="3190163at2"/>
<dbReference type="InterPro" id="IPR005182">
    <property type="entry name" value="YdbS-like_PH"/>
</dbReference>
<reference evidence="3 4" key="1">
    <citation type="submission" date="2020-07" db="EMBL/GenBank/DDBJ databases">
        <title>Sequencing the genomes of 1000 actinobacteria strains.</title>
        <authorList>
            <person name="Klenk H.-P."/>
        </authorList>
    </citation>
    <scope>NUCLEOTIDE SEQUENCE [LARGE SCALE GENOMIC DNA]</scope>
    <source>
        <strain evidence="3 4">DSM 19970</strain>
    </source>
</reference>
<dbReference type="EMBL" id="JACBZO010000001">
    <property type="protein sequence ID" value="NYI40473.1"/>
    <property type="molecule type" value="Genomic_DNA"/>
</dbReference>
<dbReference type="PIRSF" id="PIRSF026631">
    <property type="entry name" value="UCP026631"/>
    <property type="match status" value="1"/>
</dbReference>
<feature type="transmembrane region" description="Helical" evidence="1">
    <location>
        <begin position="259"/>
        <end position="283"/>
    </location>
</feature>
<dbReference type="RefSeq" id="WP_062076159.1">
    <property type="nucleotide sequence ID" value="NZ_BBRC01000018.1"/>
</dbReference>
<protein>
    <submittedName>
        <fullName evidence="3">Putative membrane protein</fullName>
    </submittedName>
</protein>
<accession>A0A7Y9Z9G9</accession>
<feature type="transmembrane region" description="Helical" evidence="1">
    <location>
        <begin position="223"/>
        <end position="253"/>
    </location>
</feature>
<gene>
    <name evidence="3" type="ORF">BKA03_000592</name>
</gene>
<dbReference type="Proteomes" id="UP000547973">
    <property type="component" value="Unassembled WGS sequence"/>
</dbReference>
<evidence type="ECO:0000313" key="3">
    <source>
        <dbReference type="EMBL" id="NYI40473.1"/>
    </source>
</evidence>
<evidence type="ECO:0000259" key="2">
    <source>
        <dbReference type="Pfam" id="PF03703"/>
    </source>
</evidence>
<organism evidence="3 4">
    <name type="scientific">Demequina lutea</name>
    <dbReference type="NCBI Taxonomy" id="431489"/>
    <lineage>
        <taxon>Bacteria</taxon>
        <taxon>Bacillati</taxon>
        <taxon>Actinomycetota</taxon>
        <taxon>Actinomycetes</taxon>
        <taxon>Micrococcales</taxon>
        <taxon>Demequinaceae</taxon>
        <taxon>Demequina</taxon>
    </lineage>
</organism>
<feature type="domain" description="YdbS-like PH" evidence="2">
    <location>
        <begin position="80"/>
        <end position="159"/>
    </location>
</feature>
<evidence type="ECO:0000313" key="4">
    <source>
        <dbReference type="Proteomes" id="UP000547973"/>
    </source>
</evidence>
<keyword evidence="4" id="KW-1185">Reference proteome</keyword>
<dbReference type="PANTHER" id="PTHR34473">
    <property type="entry name" value="UPF0699 TRANSMEMBRANE PROTEIN YDBS"/>
    <property type="match status" value="1"/>
</dbReference>
<keyword evidence="1" id="KW-1133">Transmembrane helix</keyword>
<evidence type="ECO:0000256" key="1">
    <source>
        <dbReference type="SAM" id="Phobius"/>
    </source>
</evidence>
<feature type="domain" description="YdbS-like PH" evidence="2">
    <location>
        <begin position="291"/>
        <end position="352"/>
    </location>
</feature>
<dbReference type="Pfam" id="PF03703">
    <property type="entry name" value="bPH_2"/>
    <property type="match status" value="3"/>
</dbReference>
<feature type="transmembrane region" description="Helical" evidence="1">
    <location>
        <begin position="21"/>
        <end position="40"/>
    </location>
</feature>
<feature type="transmembrane region" description="Helical" evidence="1">
    <location>
        <begin position="56"/>
        <end position="78"/>
    </location>
</feature>
<keyword evidence="1" id="KW-0472">Membrane</keyword>
<sequence length="521" mass="56174">MSLASERVYSAPREWVHVHPVSPLLGGWAAFAAVVGLWFYNGPAKPAPGQPRELHVSIFLLAGAAVVAAIFAIAFGYLTWWFHTFRITDEAVEQRKGWLFRQQRQARLDRLQAVDVVQPLLGRIFGFAKITIEVAGGSKSGIQLHFLRLADAEALRNEILALAAGFRADVASARGSVPEHGAREFSLRTEAESFRLAPAPGSARTSIAAAVERPLVAVPVSRLVASILLSWGTIVGAIAMLVAVAVSIVVGLLVPDVNIVGAIFGGGFIGVLTGVAGMASSALKTLNRGLNFRLGISRDGVRIAHGLLETTRQTVPPGRVQAVSFSQSVLWRRRDWWQVVINVAGYQDNQDAVSTLIPVGTTPEALLALWAVMPDLGDPDAPGTIARALVGQGGDGGFVPSPPSARWVDPWQWHRRGVRATDTALLIRSGRWVRRLTVLPHERTQSLSLRQGPLQRALGLATVEVHSTKGVVKPVAHHLAVADAIELVNAQAARARQRRSLQTPEQWMVKVGISEVADERQ</sequence>
<feature type="domain" description="YdbS-like PH" evidence="2">
    <location>
        <begin position="413"/>
        <end position="487"/>
    </location>
</feature>
<dbReference type="InterPro" id="IPR014529">
    <property type="entry name" value="UCP026631"/>
</dbReference>
<keyword evidence="1" id="KW-0812">Transmembrane</keyword>
<dbReference type="PANTHER" id="PTHR34473:SF2">
    <property type="entry name" value="UPF0699 TRANSMEMBRANE PROTEIN YDBT"/>
    <property type="match status" value="1"/>
</dbReference>
<comment type="caution">
    <text evidence="3">The sequence shown here is derived from an EMBL/GenBank/DDBJ whole genome shotgun (WGS) entry which is preliminary data.</text>
</comment>